<accession>A0A067QZF7</accession>
<organism evidence="2 3">
    <name type="scientific">Zootermopsis nevadensis</name>
    <name type="common">Dampwood termite</name>
    <dbReference type="NCBI Taxonomy" id="136037"/>
    <lineage>
        <taxon>Eukaryota</taxon>
        <taxon>Metazoa</taxon>
        <taxon>Ecdysozoa</taxon>
        <taxon>Arthropoda</taxon>
        <taxon>Hexapoda</taxon>
        <taxon>Insecta</taxon>
        <taxon>Pterygota</taxon>
        <taxon>Neoptera</taxon>
        <taxon>Polyneoptera</taxon>
        <taxon>Dictyoptera</taxon>
        <taxon>Blattodea</taxon>
        <taxon>Blattoidea</taxon>
        <taxon>Termitoidae</taxon>
        <taxon>Termopsidae</taxon>
        <taxon>Zootermopsis</taxon>
    </lineage>
</organism>
<keyword evidence="3" id="KW-1185">Reference proteome</keyword>
<proteinExistence type="predicted"/>
<name>A0A067QZF7_ZOONE</name>
<dbReference type="InParanoid" id="A0A067QZF7"/>
<feature type="compositionally biased region" description="Basic and acidic residues" evidence="1">
    <location>
        <begin position="17"/>
        <end position="51"/>
    </location>
</feature>
<evidence type="ECO:0000313" key="2">
    <source>
        <dbReference type="EMBL" id="KDR15940.1"/>
    </source>
</evidence>
<protein>
    <submittedName>
        <fullName evidence="2">Uncharacterized protein</fullName>
    </submittedName>
</protein>
<sequence>MVQGGERSASTSVLEQGSRDSSSRDSSSRKAGFDAIRKKAQDEQKTHDRKSTQHGAWGPVFKNKQHFVNMHNC</sequence>
<evidence type="ECO:0000313" key="3">
    <source>
        <dbReference type="Proteomes" id="UP000027135"/>
    </source>
</evidence>
<feature type="region of interest" description="Disordered" evidence="1">
    <location>
        <begin position="1"/>
        <end position="73"/>
    </location>
</feature>
<gene>
    <name evidence="2" type="ORF">L798_09867</name>
</gene>
<dbReference type="OMA" id="FASLHHC"/>
<evidence type="ECO:0000256" key="1">
    <source>
        <dbReference type="SAM" id="MobiDB-lite"/>
    </source>
</evidence>
<dbReference type="EMBL" id="KK852811">
    <property type="protein sequence ID" value="KDR15940.1"/>
    <property type="molecule type" value="Genomic_DNA"/>
</dbReference>
<reference evidence="2 3" key="1">
    <citation type="journal article" date="2014" name="Nat. Commun.">
        <title>Molecular traces of alternative social organization in a termite genome.</title>
        <authorList>
            <person name="Terrapon N."/>
            <person name="Li C."/>
            <person name="Robertson H.M."/>
            <person name="Ji L."/>
            <person name="Meng X."/>
            <person name="Booth W."/>
            <person name="Chen Z."/>
            <person name="Childers C.P."/>
            <person name="Glastad K.M."/>
            <person name="Gokhale K."/>
            <person name="Gowin J."/>
            <person name="Gronenberg W."/>
            <person name="Hermansen R.A."/>
            <person name="Hu H."/>
            <person name="Hunt B.G."/>
            <person name="Huylmans A.K."/>
            <person name="Khalil S.M."/>
            <person name="Mitchell R.D."/>
            <person name="Munoz-Torres M.C."/>
            <person name="Mustard J.A."/>
            <person name="Pan H."/>
            <person name="Reese J.T."/>
            <person name="Scharf M.E."/>
            <person name="Sun F."/>
            <person name="Vogel H."/>
            <person name="Xiao J."/>
            <person name="Yang W."/>
            <person name="Yang Z."/>
            <person name="Yang Z."/>
            <person name="Zhou J."/>
            <person name="Zhu J."/>
            <person name="Brent C.S."/>
            <person name="Elsik C.G."/>
            <person name="Goodisman M.A."/>
            <person name="Liberles D.A."/>
            <person name="Roe R.M."/>
            <person name="Vargo E.L."/>
            <person name="Vilcinskas A."/>
            <person name="Wang J."/>
            <person name="Bornberg-Bauer E."/>
            <person name="Korb J."/>
            <person name="Zhang G."/>
            <person name="Liebig J."/>
        </authorList>
    </citation>
    <scope>NUCLEOTIDE SEQUENCE [LARGE SCALE GENOMIC DNA]</scope>
    <source>
        <tissue evidence="2">Whole organism</tissue>
    </source>
</reference>
<dbReference type="AlphaFoldDB" id="A0A067QZF7"/>
<dbReference type="Proteomes" id="UP000027135">
    <property type="component" value="Unassembled WGS sequence"/>
</dbReference>